<feature type="non-terminal residue" evidence="2">
    <location>
        <position position="165"/>
    </location>
</feature>
<evidence type="ECO:0000256" key="1">
    <source>
        <dbReference type="SAM" id="MobiDB-lite"/>
    </source>
</evidence>
<feature type="region of interest" description="Disordered" evidence="1">
    <location>
        <begin position="1"/>
        <end position="26"/>
    </location>
</feature>
<accession>A0A0F9K138</accession>
<name>A0A0F9K138_9ZZZZ</name>
<dbReference type="EMBL" id="LAZR01016349">
    <property type="protein sequence ID" value="KKM04893.1"/>
    <property type="molecule type" value="Genomic_DNA"/>
</dbReference>
<evidence type="ECO:0000313" key="2">
    <source>
        <dbReference type="EMBL" id="KKM04893.1"/>
    </source>
</evidence>
<sequence length="165" mass="17468">MPDETKTQTPAEPTTPVPVPEPATPVSDTVAMKDFLVVKSQKEGLQTKLTEAETMLGEIPTLKSNLSDAQQKQFAAEARVTGLEATVAESAGSITELASTKQELERALVTAKEAGDKSLEYRRALLAGTYGIALDTIKDKTVEQLDAYEDALKAVKGNGGAGNFA</sequence>
<reference evidence="2" key="1">
    <citation type="journal article" date="2015" name="Nature">
        <title>Complex archaea that bridge the gap between prokaryotes and eukaryotes.</title>
        <authorList>
            <person name="Spang A."/>
            <person name="Saw J.H."/>
            <person name="Jorgensen S.L."/>
            <person name="Zaremba-Niedzwiedzka K."/>
            <person name="Martijn J."/>
            <person name="Lind A.E."/>
            <person name="van Eijk R."/>
            <person name="Schleper C."/>
            <person name="Guy L."/>
            <person name="Ettema T.J."/>
        </authorList>
    </citation>
    <scope>NUCLEOTIDE SEQUENCE</scope>
</reference>
<feature type="compositionally biased region" description="Pro residues" evidence="1">
    <location>
        <begin position="13"/>
        <end position="23"/>
    </location>
</feature>
<organism evidence="2">
    <name type="scientific">marine sediment metagenome</name>
    <dbReference type="NCBI Taxonomy" id="412755"/>
    <lineage>
        <taxon>unclassified sequences</taxon>
        <taxon>metagenomes</taxon>
        <taxon>ecological metagenomes</taxon>
    </lineage>
</organism>
<dbReference type="AlphaFoldDB" id="A0A0F9K138"/>
<gene>
    <name evidence="2" type="ORF">LCGC14_1759610</name>
</gene>
<comment type="caution">
    <text evidence="2">The sequence shown here is derived from an EMBL/GenBank/DDBJ whole genome shotgun (WGS) entry which is preliminary data.</text>
</comment>
<protein>
    <submittedName>
        <fullName evidence="2">Uncharacterized protein</fullName>
    </submittedName>
</protein>
<proteinExistence type="predicted"/>